<evidence type="ECO:0000256" key="6">
    <source>
        <dbReference type="ARBA" id="ARBA00022692"/>
    </source>
</evidence>
<dbReference type="Pfam" id="PF03544">
    <property type="entry name" value="TonB_C"/>
    <property type="match status" value="1"/>
</dbReference>
<gene>
    <name evidence="12" type="ORF">PPG34_03670</name>
</gene>
<comment type="subcellular location">
    <subcellularLocation>
        <location evidence="1">Cell inner membrane</location>
        <topology evidence="1">Single-pass membrane protein</topology>
        <orientation evidence="1">Periplasmic side</orientation>
    </subcellularLocation>
</comment>
<keyword evidence="3" id="KW-0813">Transport</keyword>
<keyword evidence="9 10" id="KW-0472">Membrane</keyword>
<comment type="similarity">
    <text evidence="2">Belongs to the TonB family.</text>
</comment>
<dbReference type="RefSeq" id="WP_313831786.1">
    <property type="nucleotide sequence ID" value="NZ_JAQOUE010000001.1"/>
</dbReference>
<evidence type="ECO:0000256" key="8">
    <source>
        <dbReference type="ARBA" id="ARBA00022989"/>
    </source>
</evidence>
<evidence type="ECO:0000256" key="9">
    <source>
        <dbReference type="ARBA" id="ARBA00023136"/>
    </source>
</evidence>
<reference evidence="12 13" key="1">
    <citation type="journal article" date="2023" name="ISME J.">
        <title>Cultivation and genomic characterization of novel and ubiquitous marine nitrite-oxidizing bacteria from the Nitrospirales.</title>
        <authorList>
            <person name="Mueller A.J."/>
            <person name="Daebeler A."/>
            <person name="Herbold C.W."/>
            <person name="Kirkegaard R.H."/>
            <person name="Daims H."/>
        </authorList>
    </citation>
    <scope>NUCLEOTIDE SEQUENCE [LARGE SCALE GENOMIC DNA]</scope>
    <source>
        <strain evidence="12 13">EB</strain>
    </source>
</reference>
<evidence type="ECO:0000313" key="12">
    <source>
        <dbReference type="EMBL" id="MDT7041432.1"/>
    </source>
</evidence>
<comment type="caution">
    <text evidence="12">The sequence shown here is derived from an EMBL/GenBank/DDBJ whole genome shotgun (WGS) entry which is preliminary data.</text>
</comment>
<dbReference type="PROSITE" id="PS52015">
    <property type="entry name" value="TONB_CTD"/>
    <property type="match status" value="1"/>
</dbReference>
<dbReference type="SUPFAM" id="SSF74653">
    <property type="entry name" value="TolA/TonB C-terminal domain"/>
    <property type="match status" value="1"/>
</dbReference>
<sequence>MTFHKKRSRYFGVFSSYSLVVHLAVFVAIFIFSTTPPPKVSSPTINVRLVDEPTSPPQNQAVPRVSNFQKVDHKASAEKTAIPPATPTPTLFQVLRPDLVSTSLPQKDGDRSRLSTQAFAPVAVNGLTPVRIIPTGTGFEHEPEITSHFSRTLLDHKARSSLLATTPAKILFKQPPPYPRVARELGLEGKTLLRVEVLQDGRPGSVKVRESCGHAVLDEAAAQAIKNWKFAPAQDGLFTVRSIVDLPIRFSLQS</sequence>
<evidence type="ECO:0000256" key="3">
    <source>
        <dbReference type="ARBA" id="ARBA00022448"/>
    </source>
</evidence>
<evidence type="ECO:0000256" key="10">
    <source>
        <dbReference type="SAM" id="Phobius"/>
    </source>
</evidence>
<proteinExistence type="inferred from homology"/>
<protein>
    <submittedName>
        <fullName evidence="12">Energy transducer TonB</fullName>
    </submittedName>
</protein>
<dbReference type="InterPro" id="IPR037682">
    <property type="entry name" value="TonB_C"/>
</dbReference>
<evidence type="ECO:0000256" key="1">
    <source>
        <dbReference type="ARBA" id="ARBA00004383"/>
    </source>
</evidence>
<evidence type="ECO:0000256" key="2">
    <source>
        <dbReference type="ARBA" id="ARBA00006555"/>
    </source>
</evidence>
<accession>A0ABU3K4V5</accession>
<evidence type="ECO:0000259" key="11">
    <source>
        <dbReference type="PROSITE" id="PS52015"/>
    </source>
</evidence>
<keyword evidence="5" id="KW-0997">Cell inner membrane</keyword>
<keyword evidence="7" id="KW-0653">Protein transport</keyword>
<evidence type="ECO:0000256" key="4">
    <source>
        <dbReference type="ARBA" id="ARBA00022475"/>
    </source>
</evidence>
<keyword evidence="8 10" id="KW-1133">Transmembrane helix</keyword>
<evidence type="ECO:0000313" key="13">
    <source>
        <dbReference type="Proteomes" id="UP001250932"/>
    </source>
</evidence>
<dbReference type="InterPro" id="IPR006260">
    <property type="entry name" value="TonB/TolA_C"/>
</dbReference>
<dbReference type="PANTHER" id="PTHR33446">
    <property type="entry name" value="PROTEIN TONB-RELATED"/>
    <property type="match status" value="1"/>
</dbReference>
<dbReference type="InterPro" id="IPR051045">
    <property type="entry name" value="TonB-dependent_transducer"/>
</dbReference>
<dbReference type="NCBIfam" id="TIGR01352">
    <property type="entry name" value="tonB_Cterm"/>
    <property type="match status" value="1"/>
</dbReference>
<feature type="domain" description="TonB C-terminal" evidence="11">
    <location>
        <begin position="163"/>
        <end position="254"/>
    </location>
</feature>
<dbReference type="Gene3D" id="3.30.1150.10">
    <property type="match status" value="1"/>
</dbReference>
<organism evidence="12 13">
    <name type="scientific">Candidatus Nitronereus thalassa</name>
    <dbReference type="NCBI Taxonomy" id="3020898"/>
    <lineage>
        <taxon>Bacteria</taxon>
        <taxon>Pseudomonadati</taxon>
        <taxon>Nitrospirota</taxon>
        <taxon>Nitrospiria</taxon>
        <taxon>Nitrospirales</taxon>
        <taxon>Nitrospiraceae</taxon>
        <taxon>Candidatus Nitronereus</taxon>
    </lineage>
</organism>
<keyword evidence="6 10" id="KW-0812">Transmembrane</keyword>
<evidence type="ECO:0000256" key="7">
    <source>
        <dbReference type="ARBA" id="ARBA00022927"/>
    </source>
</evidence>
<feature type="transmembrane region" description="Helical" evidence="10">
    <location>
        <begin position="12"/>
        <end position="32"/>
    </location>
</feature>
<dbReference type="Proteomes" id="UP001250932">
    <property type="component" value="Unassembled WGS sequence"/>
</dbReference>
<evidence type="ECO:0000256" key="5">
    <source>
        <dbReference type="ARBA" id="ARBA00022519"/>
    </source>
</evidence>
<name>A0ABU3K4V5_9BACT</name>
<keyword evidence="13" id="KW-1185">Reference proteome</keyword>
<keyword evidence="4" id="KW-1003">Cell membrane</keyword>
<dbReference type="EMBL" id="JAQOUE010000001">
    <property type="protein sequence ID" value="MDT7041432.1"/>
    <property type="molecule type" value="Genomic_DNA"/>
</dbReference>